<dbReference type="AlphaFoldDB" id="A0A2Z3JBH5"/>
<dbReference type="GO" id="GO:0008800">
    <property type="term" value="F:beta-lactamase activity"/>
    <property type="evidence" value="ECO:0007669"/>
    <property type="project" value="InterPro"/>
</dbReference>
<protein>
    <submittedName>
        <fullName evidence="3">Serine hydrolase</fullName>
    </submittedName>
</protein>
<dbReference type="InterPro" id="IPR045155">
    <property type="entry name" value="Beta-lactam_cat"/>
</dbReference>
<sequence length="325" mass="34643">MPAVPAPGRARRRPSLLHPQTSGRGPPVRGAGRAEVSGMTPEERGLAFAAQLRDLGHPGEVGLYVCALDGTVLTTLNAEQVFPAASTIKVPLLLLALERAQAGTLDLAERLTVHSGDRVGGAGVLHELGAGLQPSLQDLLTLMIIVSDNTATNMVIERLGVEAVNAWLAAGGYEHTHLVGKLQLPPEQHNAAQRRGERNRTTAGEQVRLLLDLWRGAALDETHRALALSILGRQQYRDILARRWPLDADGAPLYAAHTKSGELVGVHHDVGLLMLPRPLCVALLSRGGTDRAGHPVNRDAIALSDTLFPLLAALGGLYERKNGDI</sequence>
<dbReference type="SUPFAM" id="SSF56601">
    <property type="entry name" value="beta-lactamase/transpeptidase-like"/>
    <property type="match status" value="1"/>
</dbReference>
<keyword evidence="4" id="KW-1185">Reference proteome</keyword>
<dbReference type="InterPro" id="IPR000871">
    <property type="entry name" value="Beta-lactam_class-A"/>
</dbReference>
<dbReference type="KEGG" id="dez:DKM44_03035"/>
<evidence type="ECO:0000313" key="3">
    <source>
        <dbReference type="EMBL" id="AWN22335.1"/>
    </source>
</evidence>
<feature type="domain" description="Beta-lactamase class A catalytic" evidence="2">
    <location>
        <begin position="62"/>
        <end position="284"/>
    </location>
</feature>
<accession>A0A2Z3JBH5</accession>
<reference evidence="3 4" key="1">
    <citation type="submission" date="2018-05" db="EMBL/GenBank/DDBJ databases">
        <title>Complete Genome Sequence of Deinococcus sp. strain 17bor-2.</title>
        <authorList>
            <person name="Srinivasan S."/>
        </authorList>
    </citation>
    <scope>NUCLEOTIDE SEQUENCE [LARGE SCALE GENOMIC DNA]</scope>
    <source>
        <strain evidence="3 4">17bor-2</strain>
    </source>
</reference>
<evidence type="ECO:0000313" key="4">
    <source>
        <dbReference type="Proteomes" id="UP000245368"/>
    </source>
</evidence>
<evidence type="ECO:0000256" key="1">
    <source>
        <dbReference type="SAM" id="MobiDB-lite"/>
    </source>
</evidence>
<feature type="compositionally biased region" description="Low complexity" evidence="1">
    <location>
        <begin position="23"/>
        <end position="34"/>
    </location>
</feature>
<gene>
    <name evidence="3" type="ORF">DKM44_03035</name>
</gene>
<dbReference type="Proteomes" id="UP000245368">
    <property type="component" value="Chromosome"/>
</dbReference>
<dbReference type="PANTHER" id="PTHR35333">
    <property type="entry name" value="BETA-LACTAMASE"/>
    <property type="match status" value="1"/>
</dbReference>
<dbReference type="EMBL" id="CP029494">
    <property type="protein sequence ID" value="AWN22335.1"/>
    <property type="molecule type" value="Genomic_DNA"/>
</dbReference>
<keyword evidence="3" id="KW-0378">Hydrolase</keyword>
<evidence type="ECO:0000259" key="2">
    <source>
        <dbReference type="Pfam" id="PF13354"/>
    </source>
</evidence>
<dbReference type="PANTHER" id="PTHR35333:SF4">
    <property type="entry name" value="SLR0121 PROTEIN"/>
    <property type="match status" value="1"/>
</dbReference>
<dbReference type="GO" id="GO:0046677">
    <property type="term" value="P:response to antibiotic"/>
    <property type="evidence" value="ECO:0007669"/>
    <property type="project" value="InterPro"/>
</dbReference>
<dbReference type="Gene3D" id="3.40.710.10">
    <property type="entry name" value="DD-peptidase/beta-lactamase superfamily"/>
    <property type="match status" value="1"/>
</dbReference>
<proteinExistence type="predicted"/>
<name>A0A2Z3JBH5_9DEIO</name>
<feature type="region of interest" description="Disordered" evidence="1">
    <location>
        <begin position="1"/>
        <end position="37"/>
    </location>
</feature>
<dbReference type="Pfam" id="PF13354">
    <property type="entry name" value="Beta-lactamase2"/>
    <property type="match status" value="1"/>
</dbReference>
<organism evidence="3 4">
    <name type="scientific">Deinococcus irradiatisoli</name>
    <dbReference type="NCBI Taxonomy" id="2202254"/>
    <lineage>
        <taxon>Bacteria</taxon>
        <taxon>Thermotogati</taxon>
        <taxon>Deinococcota</taxon>
        <taxon>Deinococci</taxon>
        <taxon>Deinococcales</taxon>
        <taxon>Deinococcaceae</taxon>
        <taxon>Deinococcus</taxon>
    </lineage>
</organism>
<dbReference type="GO" id="GO:0030655">
    <property type="term" value="P:beta-lactam antibiotic catabolic process"/>
    <property type="evidence" value="ECO:0007669"/>
    <property type="project" value="InterPro"/>
</dbReference>
<dbReference type="InterPro" id="IPR012338">
    <property type="entry name" value="Beta-lactam/transpept-like"/>
</dbReference>
<dbReference type="OrthoDB" id="9775096at2"/>